<dbReference type="PANTHER" id="PTHR30055:SF148">
    <property type="entry name" value="TETR-FAMILY TRANSCRIPTIONAL REGULATOR"/>
    <property type="match status" value="1"/>
</dbReference>
<protein>
    <recommendedName>
        <fullName evidence="4">HTH tetR-type domain-containing protein</fullName>
    </recommendedName>
</protein>
<dbReference type="InterPro" id="IPR001647">
    <property type="entry name" value="HTH_TetR"/>
</dbReference>
<accession>A0A9W4DLB4</accession>
<organism evidence="5 6">
    <name type="scientific">Actinacidiphila cocklensis</name>
    <dbReference type="NCBI Taxonomy" id="887465"/>
    <lineage>
        <taxon>Bacteria</taxon>
        <taxon>Bacillati</taxon>
        <taxon>Actinomycetota</taxon>
        <taxon>Actinomycetes</taxon>
        <taxon>Kitasatosporales</taxon>
        <taxon>Streptomycetaceae</taxon>
        <taxon>Actinacidiphila</taxon>
    </lineage>
</organism>
<dbReference type="AlphaFoldDB" id="A0A9W4DLB4"/>
<evidence type="ECO:0000313" key="6">
    <source>
        <dbReference type="Proteomes" id="UP001152519"/>
    </source>
</evidence>
<feature type="compositionally biased region" description="Basic residues" evidence="3">
    <location>
        <begin position="288"/>
        <end position="298"/>
    </location>
</feature>
<dbReference type="Pfam" id="PF00440">
    <property type="entry name" value="TetR_N"/>
    <property type="match status" value="1"/>
</dbReference>
<dbReference type="PROSITE" id="PS50977">
    <property type="entry name" value="HTH_TETR_2"/>
    <property type="match status" value="1"/>
</dbReference>
<dbReference type="SUPFAM" id="SSF46689">
    <property type="entry name" value="Homeodomain-like"/>
    <property type="match status" value="1"/>
</dbReference>
<dbReference type="GO" id="GO:0000976">
    <property type="term" value="F:transcription cis-regulatory region binding"/>
    <property type="evidence" value="ECO:0007669"/>
    <property type="project" value="TreeGrafter"/>
</dbReference>
<dbReference type="InterPro" id="IPR050109">
    <property type="entry name" value="HTH-type_TetR-like_transc_reg"/>
</dbReference>
<comment type="caution">
    <text evidence="5">The sequence shown here is derived from an EMBL/GenBank/DDBJ whole genome shotgun (WGS) entry which is preliminary data.</text>
</comment>
<dbReference type="PRINTS" id="PR00455">
    <property type="entry name" value="HTHTETR"/>
</dbReference>
<feature type="DNA-binding region" description="H-T-H motif" evidence="2">
    <location>
        <begin position="141"/>
        <end position="160"/>
    </location>
</feature>
<dbReference type="PANTHER" id="PTHR30055">
    <property type="entry name" value="HTH-TYPE TRANSCRIPTIONAL REGULATOR RUTR"/>
    <property type="match status" value="1"/>
</dbReference>
<keyword evidence="1 2" id="KW-0238">DNA-binding</keyword>
<keyword evidence="6" id="KW-1185">Reference proteome</keyword>
<feature type="region of interest" description="Disordered" evidence="3">
    <location>
        <begin position="198"/>
        <end position="298"/>
    </location>
</feature>
<reference evidence="5" key="1">
    <citation type="submission" date="2021-05" db="EMBL/GenBank/DDBJ databases">
        <authorList>
            <person name="Arsene-Ploetze F."/>
        </authorList>
    </citation>
    <scope>NUCLEOTIDE SEQUENCE</scope>
    <source>
        <strain evidence="5">DSM 42138</strain>
    </source>
</reference>
<evidence type="ECO:0000259" key="4">
    <source>
        <dbReference type="PROSITE" id="PS50977"/>
    </source>
</evidence>
<feature type="domain" description="HTH tetR-type" evidence="4">
    <location>
        <begin position="118"/>
        <end position="178"/>
    </location>
</feature>
<gene>
    <name evidence="5" type="ORF">SCOCK_160056</name>
</gene>
<dbReference type="Gene3D" id="1.10.357.10">
    <property type="entry name" value="Tetracycline Repressor, domain 2"/>
    <property type="match status" value="1"/>
</dbReference>
<feature type="compositionally biased region" description="Basic residues" evidence="3">
    <location>
        <begin position="245"/>
        <end position="264"/>
    </location>
</feature>
<dbReference type="InterPro" id="IPR009057">
    <property type="entry name" value="Homeodomain-like_sf"/>
</dbReference>
<name>A0A9W4DLB4_9ACTN</name>
<evidence type="ECO:0000256" key="3">
    <source>
        <dbReference type="SAM" id="MobiDB-lite"/>
    </source>
</evidence>
<evidence type="ECO:0000256" key="1">
    <source>
        <dbReference type="ARBA" id="ARBA00023125"/>
    </source>
</evidence>
<evidence type="ECO:0000313" key="5">
    <source>
        <dbReference type="EMBL" id="CAG6392274.1"/>
    </source>
</evidence>
<dbReference type="GO" id="GO:0003700">
    <property type="term" value="F:DNA-binding transcription factor activity"/>
    <property type="evidence" value="ECO:0007669"/>
    <property type="project" value="TreeGrafter"/>
</dbReference>
<sequence>MPVVVPRPGSVTSLARLATPSSRVLCTENRWMTISVGMYEAGCRALTVTPWPRSSSACSNVSMICASLAWQYAWTPSQPRSRSRSSKSRVACPAELTLTMRAPGVRVSSGVSGRPRDPGVDDAILRVAMELVEESGYRAVSIEAIAARAGISKQTVYRRYRGKGEVILDALAAYAAGKLPAPDTGTLHGDLTGLLGLDVRGPAGHQRRPQPGAGGGGDRRRRPRPYGLGTPDPAPPRQRPGAPRARPRARRTHPRRRRLPHRPRLQPDVVPAAVRPRRPERRLCGPAQRRRHRARRPA</sequence>
<evidence type="ECO:0000256" key="2">
    <source>
        <dbReference type="PROSITE-ProRule" id="PRU00335"/>
    </source>
</evidence>
<dbReference type="Proteomes" id="UP001152519">
    <property type="component" value="Unassembled WGS sequence"/>
</dbReference>
<dbReference type="EMBL" id="CAJSLV010000044">
    <property type="protein sequence ID" value="CAG6392274.1"/>
    <property type="molecule type" value="Genomic_DNA"/>
</dbReference>
<proteinExistence type="predicted"/>